<feature type="region of interest" description="Disordered" evidence="1">
    <location>
        <begin position="236"/>
        <end position="264"/>
    </location>
</feature>
<sequence length="416" mass="44291">MRASVSPGLEVIRQGDILGHGLGTAFQRLPARRVGSMASCPAAGRPACCESRRLSEAWSLGRSWSGRCYPRSGARAGTALSVCPTLPALAPRRGAGAQRGLELREELELALLPRVWGEGGDYPECASDVACPSTGEGGRSGGGDRGGERDPGRWVGGRAGGAGSGRLLQHRGQRPAQWLAGSPLRTTRRDFGAPSPPGNVDLRGARLEPLDLVAAMLLETGLERDRERPGTAAVCTLGGTRGKSPGVPAASSPGWTPRTETARATEMRGTGCAGLEARPRKSHRSAGGTQRWEHSAGREFPDPRVARRAWRWPARAGQWWSRDPRKKAASQAQLGGDGAELGPHPGLWILQQGTQGWVSRLNHSPQGPFHHHGRWEIMESLLEGRPDASSVGRLLDLLPPLSPVQPHTAPARFLSS</sequence>
<dbReference type="EMBL" id="JASSZA010000001">
    <property type="protein sequence ID" value="KAK2120638.1"/>
    <property type="molecule type" value="Genomic_DNA"/>
</dbReference>
<protein>
    <submittedName>
        <fullName evidence="2">Uncharacterized protein</fullName>
    </submittedName>
</protein>
<name>A0ABQ9WIS7_SAGOE</name>
<accession>A0ABQ9WIS7</accession>
<evidence type="ECO:0000313" key="3">
    <source>
        <dbReference type="Proteomes" id="UP001266305"/>
    </source>
</evidence>
<gene>
    <name evidence="2" type="ORF">P7K49_002024</name>
</gene>
<reference evidence="2 3" key="1">
    <citation type="submission" date="2023-05" db="EMBL/GenBank/DDBJ databases">
        <title>B98-5 Cell Line De Novo Hybrid Assembly: An Optical Mapping Approach.</title>
        <authorList>
            <person name="Kananen K."/>
            <person name="Auerbach J.A."/>
            <person name="Kautto E."/>
            <person name="Blachly J.S."/>
        </authorList>
    </citation>
    <scope>NUCLEOTIDE SEQUENCE [LARGE SCALE GENOMIC DNA]</scope>
    <source>
        <strain evidence="2">B95-8</strain>
        <tissue evidence="2">Cell line</tissue>
    </source>
</reference>
<evidence type="ECO:0000313" key="2">
    <source>
        <dbReference type="EMBL" id="KAK2120638.1"/>
    </source>
</evidence>
<dbReference type="Proteomes" id="UP001266305">
    <property type="component" value="Unassembled WGS sequence"/>
</dbReference>
<feature type="compositionally biased region" description="Gly residues" evidence="1">
    <location>
        <begin position="135"/>
        <end position="144"/>
    </location>
</feature>
<feature type="region of interest" description="Disordered" evidence="1">
    <location>
        <begin position="130"/>
        <end position="177"/>
    </location>
</feature>
<keyword evidence="3" id="KW-1185">Reference proteome</keyword>
<feature type="compositionally biased region" description="Gly residues" evidence="1">
    <location>
        <begin position="154"/>
        <end position="164"/>
    </location>
</feature>
<proteinExistence type="predicted"/>
<evidence type="ECO:0000256" key="1">
    <source>
        <dbReference type="SAM" id="MobiDB-lite"/>
    </source>
</evidence>
<organism evidence="2 3">
    <name type="scientific">Saguinus oedipus</name>
    <name type="common">Cotton-top tamarin</name>
    <name type="synonym">Oedipomidas oedipus</name>
    <dbReference type="NCBI Taxonomy" id="9490"/>
    <lineage>
        <taxon>Eukaryota</taxon>
        <taxon>Metazoa</taxon>
        <taxon>Chordata</taxon>
        <taxon>Craniata</taxon>
        <taxon>Vertebrata</taxon>
        <taxon>Euteleostomi</taxon>
        <taxon>Mammalia</taxon>
        <taxon>Eutheria</taxon>
        <taxon>Euarchontoglires</taxon>
        <taxon>Primates</taxon>
        <taxon>Haplorrhini</taxon>
        <taxon>Platyrrhini</taxon>
        <taxon>Cebidae</taxon>
        <taxon>Callitrichinae</taxon>
        <taxon>Saguinus</taxon>
    </lineage>
</organism>
<feature type="region of interest" description="Disordered" evidence="1">
    <location>
        <begin position="276"/>
        <end position="298"/>
    </location>
</feature>
<comment type="caution">
    <text evidence="2">The sequence shown here is derived from an EMBL/GenBank/DDBJ whole genome shotgun (WGS) entry which is preliminary data.</text>
</comment>